<proteinExistence type="predicted"/>
<accession>A0ABD1GEX8</accession>
<feature type="chain" id="PRO_5044811488" evidence="1">
    <location>
        <begin position="23"/>
        <end position="348"/>
    </location>
</feature>
<evidence type="ECO:0000256" key="1">
    <source>
        <dbReference type="SAM" id="SignalP"/>
    </source>
</evidence>
<dbReference type="SMART" id="SM00256">
    <property type="entry name" value="FBOX"/>
    <property type="match status" value="1"/>
</dbReference>
<keyword evidence="4" id="KW-1185">Reference proteome</keyword>
<dbReference type="EMBL" id="JBEAFC010000009">
    <property type="protein sequence ID" value="KAL1541583.1"/>
    <property type="molecule type" value="Genomic_DNA"/>
</dbReference>
<dbReference type="InterPro" id="IPR017451">
    <property type="entry name" value="F-box-assoc_interact_dom"/>
</dbReference>
<sequence length="348" mass="39993">MNSDLLSKILLCLSLPFQSLLRLRVVCKFWRDVIDSPDFKKLHTLTKADDPVHIQVSFLNVVPNQLSIRFQHNMKLLMSCRSDHFNGFSLYYGRSDYLVRLVGEVKGLIGINPTGVNVPVAICNPYLGQLKFLPLTTSSDSLCVLVERSVAIGFDEDYKVAQLMWCYKHRGLHAQLYSRRTDSWRELADGGILDDLTLYSIQPIKSACKNGSFAYWRVNQRVNGDIVPKILSLDMRKEVFRTITLPSGHTGTSSIFVEDEHSFRMFEFMNNRTIIFYSRCEGRQVMWKQTMGEKLPSDVPSWSTSFVFLEHEGFEVAYDYRARELICKLSEDFLGPKVVEFRATLISP</sequence>
<dbReference type="Pfam" id="PF00646">
    <property type="entry name" value="F-box"/>
    <property type="match status" value="1"/>
</dbReference>
<dbReference type="SUPFAM" id="SSF81383">
    <property type="entry name" value="F-box domain"/>
    <property type="match status" value="1"/>
</dbReference>
<dbReference type="PANTHER" id="PTHR31672">
    <property type="entry name" value="BNACNNG10540D PROTEIN"/>
    <property type="match status" value="1"/>
</dbReference>
<comment type="caution">
    <text evidence="3">The sequence shown here is derived from an EMBL/GenBank/DDBJ whole genome shotgun (WGS) entry which is preliminary data.</text>
</comment>
<protein>
    <submittedName>
        <fullName evidence="3">F-box/kelch-repeat protein-like protein</fullName>
    </submittedName>
</protein>
<dbReference type="InterPro" id="IPR006527">
    <property type="entry name" value="F-box-assoc_dom_typ1"/>
</dbReference>
<dbReference type="InterPro" id="IPR050796">
    <property type="entry name" value="SCF_F-box_component"/>
</dbReference>
<dbReference type="Gene3D" id="1.20.1280.50">
    <property type="match status" value="1"/>
</dbReference>
<organism evidence="3 4">
    <name type="scientific">Salvia divinorum</name>
    <name type="common">Maria pastora</name>
    <name type="synonym">Diviner's sage</name>
    <dbReference type="NCBI Taxonomy" id="28513"/>
    <lineage>
        <taxon>Eukaryota</taxon>
        <taxon>Viridiplantae</taxon>
        <taxon>Streptophyta</taxon>
        <taxon>Embryophyta</taxon>
        <taxon>Tracheophyta</taxon>
        <taxon>Spermatophyta</taxon>
        <taxon>Magnoliopsida</taxon>
        <taxon>eudicotyledons</taxon>
        <taxon>Gunneridae</taxon>
        <taxon>Pentapetalae</taxon>
        <taxon>asterids</taxon>
        <taxon>lamiids</taxon>
        <taxon>Lamiales</taxon>
        <taxon>Lamiaceae</taxon>
        <taxon>Nepetoideae</taxon>
        <taxon>Mentheae</taxon>
        <taxon>Salviinae</taxon>
        <taxon>Salvia</taxon>
        <taxon>Salvia subgen. Calosphace</taxon>
    </lineage>
</organism>
<dbReference type="InterPro" id="IPR001810">
    <property type="entry name" value="F-box_dom"/>
</dbReference>
<feature type="signal peptide" evidence="1">
    <location>
        <begin position="1"/>
        <end position="22"/>
    </location>
</feature>
<gene>
    <name evidence="3" type="ORF">AAHA92_25785</name>
</gene>
<dbReference type="Pfam" id="PF07734">
    <property type="entry name" value="FBA_1"/>
    <property type="match status" value="1"/>
</dbReference>
<keyword evidence="1" id="KW-0732">Signal</keyword>
<dbReference type="AlphaFoldDB" id="A0ABD1GEX8"/>
<reference evidence="3 4" key="1">
    <citation type="submission" date="2024-06" db="EMBL/GenBank/DDBJ databases">
        <title>A chromosome level genome sequence of Diviner's sage (Salvia divinorum).</title>
        <authorList>
            <person name="Ford S.A."/>
            <person name="Ro D.-K."/>
            <person name="Ness R.W."/>
            <person name="Phillips M.A."/>
        </authorList>
    </citation>
    <scope>NUCLEOTIDE SEQUENCE [LARGE SCALE GENOMIC DNA]</scope>
    <source>
        <strain evidence="3">SAF-2024a</strain>
        <tissue evidence="3">Leaf</tissue>
    </source>
</reference>
<dbReference type="InterPro" id="IPR036047">
    <property type="entry name" value="F-box-like_dom_sf"/>
</dbReference>
<evidence type="ECO:0000313" key="3">
    <source>
        <dbReference type="EMBL" id="KAL1541583.1"/>
    </source>
</evidence>
<dbReference type="NCBIfam" id="TIGR01640">
    <property type="entry name" value="F_box_assoc_1"/>
    <property type="match status" value="1"/>
</dbReference>
<dbReference type="PANTHER" id="PTHR31672:SF13">
    <property type="entry name" value="F-BOX PROTEIN CPR30-LIKE"/>
    <property type="match status" value="1"/>
</dbReference>
<feature type="domain" description="F-box" evidence="2">
    <location>
        <begin position="1"/>
        <end position="43"/>
    </location>
</feature>
<evidence type="ECO:0000313" key="4">
    <source>
        <dbReference type="Proteomes" id="UP001567538"/>
    </source>
</evidence>
<evidence type="ECO:0000259" key="2">
    <source>
        <dbReference type="SMART" id="SM00256"/>
    </source>
</evidence>
<dbReference type="Proteomes" id="UP001567538">
    <property type="component" value="Unassembled WGS sequence"/>
</dbReference>
<name>A0ABD1GEX8_SALDI</name>